<keyword evidence="2" id="KW-0812">Transmembrane</keyword>
<keyword evidence="2" id="KW-0472">Membrane</keyword>
<feature type="transmembrane region" description="Helical" evidence="2">
    <location>
        <begin position="477"/>
        <end position="500"/>
    </location>
</feature>
<evidence type="ECO:0000256" key="2">
    <source>
        <dbReference type="SAM" id="Phobius"/>
    </source>
</evidence>
<organism evidence="3 4">
    <name type="scientific">Micromonospora deserti</name>
    <dbReference type="NCBI Taxonomy" id="2070366"/>
    <lineage>
        <taxon>Bacteria</taxon>
        <taxon>Bacillati</taxon>
        <taxon>Actinomycetota</taxon>
        <taxon>Actinomycetes</taxon>
        <taxon>Micromonosporales</taxon>
        <taxon>Micromonosporaceae</taxon>
        <taxon>Micromonospora</taxon>
    </lineage>
</organism>
<feature type="transmembrane region" description="Helical" evidence="2">
    <location>
        <begin position="166"/>
        <end position="186"/>
    </location>
</feature>
<dbReference type="Proteomes" id="UP000248749">
    <property type="component" value="Unassembled WGS sequence"/>
</dbReference>
<evidence type="ECO:0000256" key="1">
    <source>
        <dbReference type="SAM" id="MobiDB-lite"/>
    </source>
</evidence>
<proteinExistence type="predicted"/>
<feature type="transmembrane region" description="Helical" evidence="2">
    <location>
        <begin position="122"/>
        <end position="145"/>
    </location>
</feature>
<gene>
    <name evidence="3" type="ORF">C1I99_03590</name>
</gene>
<protein>
    <recommendedName>
        <fullName evidence="5">Integral membrane protein</fullName>
    </recommendedName>
</protein>
<dbReference type="SUPFAM" id="SSF53474">
    <property type="entry name" value="alpha/beta-Hydrolases"/>
    <property type="match status" value="1"/>
</dbReference>
<dbReference type="EMBL" id="POUB01000012">
    <property type="protein sequence ID" value="PZG02205.1"/>
    <property type="molecule type" value="Genomic_DNA"/>
</dbReference>
<accession>A0A2W2DA53</accession>
<keyword evidence="2" id="KW-1133">Transmembrane helix</keyword>
<reference evidence="3 4" key="1">
    <citation type="submission" date="2018-01" db="EMBL/GenBank/DDBJ databases">
        <title>Draft genome sequence of Salinispora sp. 13K206.</title>
        <authorList>
            <person name="Sahin N."/>
            <person name="Saygin H."/>
            <person name="Ay H."/>
        </authorList>
    </citation>
    <scope>NUCLEOTIDE SEQUENCE [LARGE SCALE GENOMIC DNA]</scope>
    <source>
        <strain evidence="3 4">13K206</strain>
    </source>
</reference>
<evidence type="ECO:0000313" key="4">
    <source>
        <dbReference type="Proteomes" id="UP000248749"/>
    </source>
</evidence>
<dbReference type="OrthoDB" id="4320047at2"/>
<feature type="region of interest" description="Disordered" evidence="1">
    <location>
        <begin position="680"/>
        <end position="722"/>
    </location>
</feature>
<comment type="caution">
    <text evidence="3">The sequence shown here is derived from an EMBL/GenBank/DDBJ whole genome shotgun (WGS) entry which is preliminary data.</text>
</comment>
<dbReference type="RefSeq" id="WP_111132719.1">
    <property type="nucleotide sequence ID" value="NZ_POUB01000012.1"/>
</dbReference>
<feature type="transmembrane region" description="Helical" evidence="2">
    <location>
        <begin position="292"/>
        <end position="311"/>
    </location>
</feature>
<sequence>MSAGSAGVRGPATPDDVVELRVHGVSAAGASQVLDRPHVQQVAGDRSAGFYRPRPDCPHASRAGGVTLEAYRWSDLPSGTAVRTLSLVFLLPFMLLNVAVWMRPGDPASDAVVRSLCRVLGLTLTVLYVLAAVGVALDLVAWQCMSSSACLSGRSWLSWLGERPTGFRLTVLALVPAAAICLIWWASTRPGRAFTAFRPPESTMSGHPLSTVGQWDAEPLVGRLRSIHVATAFATLDGSLLAARAAQGAPATTIVLAVATGAVLATCVTLLCTPPLIDRAPANRRLDSAARALRTIAIGLTIVVAAHVLATPTRWHEGGGLPGYGPTLTCLFVAHAGLLAALAFVLLWRRSRQPDHPPLHGLGALAAAAAAAGIAVAFSAELVRRVADFLDRTASTGLVPRPPGAYTWAIYGFFRAVLITLVVAGLVTLISRRGRSRAAAAIVARDFPDPPTEAAPRLRQVQQAIVRARFTERLLPLAVLYASLAGVGAANTALDLLGLYPGDAIERYARVPADLVNFGIGMGSYLIAATILGLVVGGIFAYRTAGFRRRIGVLWDLATFWPRAAHPFAPPCYAERAVPELARRITYLVESGNAVLIAGYSHGSVLVAATVLQLPPQVSGRVALLTYGSPLRRLYARLFPAYIDDDMLHEVGGRVGWRWLNLWRDTDPIGGWIFSAHRPDAPPTVTGPTATVDRRLRDPDDVVTPPSDSVPPPIKGHWPCESGEPYTEAARNLVERLCKPMDPRPRPADPPAGH</sequence>
<dbReference type="InterPro" id="IPR029058">
    <property type="entry name" value="AB_hydrolase_fold"/>
</dbReference>
<evidence type="ECO:0000313" key="3">
    <source>
        <dbReference type="EMBL" id="PZG02205.1"/>
    </source>
</evidence>
<dbReference type="AlphaFoldDB" id="A0A2W2DA53"/>
<feature type="transmembrane region" description="Helical" evidence="2">
    <location>
        <begin position="323"/>
        <end position="347"/>
    </location>
</feature>
<feature type="transmembrane region" description="Helical" evidence="2">
    <location>
        <begin position="408"/>
        <end position="430"/>
    </location>
</feature>
<name>A0A2W2DA53_9ACTN</name>
<evidence type="ECO:0008006" key="5">
    <source>
        <dbReference type="Google" id="ProtNLM"/>
    </source>
</evidence>
<feature type="transmembrane region" description="Helical" evidence="2">
    <location>
        <begin position="520"/>
        <end position="542"/>
    </location>
</feature>
<feature type="transmembrane region" description="Helical" evidence="2">
    <location>
        <begin position="81"/>
        <end position="102"/>
    </location>
</feature>
<feature type="transmembrane region" description="Helical" evidence="2">
    <location>
        <begin position="359"/>
        <end position="380"/>
    </location>
</feature>
<keyword evidence="4" id="KW-1185">Reference proteome</keyword>